<dbReference type="PROSITE" id="PS50937">
    <property type="entry name" value="HTH_MERR_2"/>
    <property type="match status" value="1"/>
</dbReference>
<evidence type="ECO:0000259" key="3">
    <source>
        <dbReference type="PROSITE" id="PS50937"/>
    </source>
</evidence>
<dbReference type="SMART" id="SM00871">
    <property type="entry name" value="AraC_E_bind"/>
    <property type="match status" value="1"/>
</dbReference>
<dbReference type="InterPro" id="IPR011256">
    <property type="entry name" value="Reg_factor_effector_dom_sf"/>
</dbReference>
<evidence type="ECO:0000256" key="2">
    <source>
        <dbReference type="SAM" id="Coils"/>
    </source>
</evidence>
<protein>
    <recommendedName>
        <fullName evidence="3">HTH merR-type domain-containing protein</fullName>
    </recommendedName>
</protein>
<dbReference type="Gene3D" id="3.20.80.10">
    <property type="entry name" value="Regulatory factor, effector binding domain"/>
    <property type="match status" value="1"/>
</dbReference>
<dbReference type="PANTHER" id="PTHR30204">
    <property type="entry name" value="REDOX-CYCLING DRUG-SENSING TRANSCRIPTIONAL ACTIVATOR SOXR"/>
    <property type="match status" value="1"/>
</dbReference>
<dbReference type="SUPFAM" id="SSF46955">
    <property type="entry name" value="Putative DNA-binding domain"/>
    <property type="match status" value="1"/>
</dbReference>
<organism evidence="4 5">
    <name type="scientific">Usitatibacter rugosus</name>
    <dbReference type="NCBI Taxonomy" id="2732067"/>
    <lineage>
        <taxon>Bacteria</taxon>
        <taxon>Pseudomonadati</taxon>
        <taxon>Pseudomonadota</taxon>
        <taxon>Betaproteobacteria</taxon>
        <taxon>Nitrosomonadales</taxon>
        <taxon>Usitatibacteraceae</taxon>
        <taxon>Usitatibacter</taxon>
    </lineage>
</organism>
<keyword evidence="1" id="KW-0238">DNA-binding</keyword>
<dbReference type="KEGG" id="uru:DSM104443_00744"/>
<name>A0A6M4GT84_9PROT</name>
<keyword evidence="2" id="KW-0175">Coiled coil</keyword>
<dbReference type="RefSeq" id="WP_171089615.1">
    <property type="nucleotide sequence ID" value="NZ_CP053069.1"/>
</dbReference>
<dbReference type="EMBL" id="CP053069">
    <property type="protein sequence ID" value="QJR09694.1"/>
    <property type="molecule type" value="Genomic_DNA"/>
</dbReference>
<proteinExistence type="predicted"/>
<evidence type="ECO:0000313" key="4">
    <source>
        <dbReference type="EMBL" id="QJR09694.1"/>
    </source>
</evidence>
<dbReference type="Pfam" id="PF13411">
    <property type="entry name" value="MerR_1"/>
    <property type="match status" value="1"/>
</dbReference>
<gene>
    <name evidence="4" type="ORF">DSM104443_00744</name>
</gene>
<reference evidence="4 5" key="1">
    <citation type="submission" date="2020-04" db="EMBL/GenBank/DDBJ databases">
        <title>Usitatibacter rugosus gen. nov., sp. nov. and Usitatibacter palustris sp. nov., novel members of Usitatibacteraceae fam. nov. within the order Nitrosomonadales isolated from soil.</title>
        <authorList>
            <person name="Huber K.J."/>
            <person name="Neumann-Schaal M."/>
            <person name="Geppert A."/>
            <person name="Luckner M."/>
            <person name="Wanner G."/>
            <person name="Overmann J."/>
        </authorList>
    </citation>
    <scope>NUCLEOTIDE SEQUENCE [LARGE SCALE GENOMIC DNA]</scope>
    <source>
        <strain evidence="4 5">0125_3</strain>
    </source>
</reference>
<dbReference type="GO" id="GO:0003677">
    <property type="term" value="F:DNA binding"/>
    <property type="evidence" value="ECO:0007669"/>
    <property type="project" value="UniProtKB-KW"/>
</dbReference>
<dbReference type="InterPro" id="IPR009061">
    <property type="entry name" value="DNA-bd_dom_put_sf"/>
</dbReference>
<dbReference type="PANTHER" id="PTHR30204:SF97">
    <property type="entry name" value="MERR FAMILY REGULATORY PROTEIN"/>
    <property type="match status" value="1"/>
</dbReference>
<dbReference type="CDD" id="cd01107">
    <property type="entry name" value="HTH_BmrR"/>
    <property type="match status" value="1"/>
</dbReference>
<dbReference type="SMART" id="SM00422">
    <property type="entry name" value="HTH_MERR"/>
    <property type="match status" value="1"/>
</dbReference>
<dbReference type="GO" id="GO:0003700">
    <property type="term" value="F:DNA-binding transcription factor activity"/>
    <property type="evidence" value="ECO:0007669"/>
    <property type="project" value="InterPro"/>
</dbReference>
<dbReference type="AlphaFoldDB" id="A0A6M4GT84"/>
<dbReference type="Proteomes" id="UP000501534">
    <property type="component" value="Chromosome"/>
</dbReference>
<accession>A0A6M4GT84</accession>
<dbReference type="PROSITE" id="PS00552">
    <property type="entry name" value="HTH_MERR_1"/>
    <property type="match status" value="1"/>
</dbReference>
<evidence type="ECO:0000313" key="5">
    <source>
        <dbReference type="Proteomes" id="UP000501534"/>
    </source>
</evidence>
<keyword evidence="5" id="KW-1185">Reference proteome</keyword>
<dbReference type="InterPro" id="IPR047057">
    <property type="entry name" value="MerR_fam"/>
</dbReference>
<dbReference type="InterPro" id="IPR000551">
    <property type="entry name" value="MerR-type_HTH_dom"/>
</dbReference>
<feature type="coiled-coil region" evidence="2">
    <location>
        <begin position="86"/>
        <end position="113"/>
    </location>
</feature>
<sequence>MFRIGDFSRIARVSARLLRFYEEIGLFVPAHADPHTGYRYYKVAQLAELNRIIVLKELGFSLDQVRDILQSKVGPAELRSMLLVRRADAERALAAEAMRLRQLETRIAQLESTGALSGEDVIVRSEPARRLLSLRRTVASFAAARSLIVELREQARSLVPRPASRTLVAIAHSPQFEHDEIDVEFGLVLDEDAAVDAEGHAALKVRELEAVERMAVCVRVGLPEDAHLITARIGRHLEAAGDALAGPGREYFLQPPDLERMHEAVVEMQFPIRRAEA</sequence>
<evidence type="ECO:0000256" key="1">
    <source>
        <dbReference type="ARBA" id="ARBA00023125"/>
    </source>
</evidence>
<dbReference type="InterPro" id="IPR010499">
    <property type="entry name" value="AraC_E-bd"/>
</dbReference>
<dbReference type="Gene3D" id="1.10.1660.10">
    <property type="match status" value="1"/>
</dbReference>
<feature type="domain" description="HTH merR-type" evidence="3">
    <location>
        <begin position="1"/>
        <end position="71"/>
    </location>
</feature>